<dbReference type="InterPro" id="IPR015946">
    <property type="entry name" value="KH_dom-like_a/b"/>
</dbReference>
<evidence type="ECO:0000256" key="1">
    <source>
        <dbReference type="SAM" id="SignalP"/>
    </source>
</evidence>
<evidence type="ECO:0000313" key="3">
    <source>
        <dbReference type="Proteomes" id="UP001230188"/>
    </source>
</evidence>
<dbReference type="GO" id="GO:0006364">
    <property type="term" value="P:rRNA processing"/>
    <property type="evidence" value="ECO:0007669"/>
    <property type="project" value="InterPro"/>
</dbReference>
<dbReference type="PROSITE" id="PS01095">
    <property type="entry name" value="GH18_1"/>
    <property type="match status" value="1"/>
</dbReference>
<accession>A0AAD7UG11</accession>
<keyword evidence="3" id="KW-1185">Reference proteome</keyword>
<dbReference type="Proteomes" id="UP001230188">
    <property type="component" value="Unassembled WGS sequence"/>
</dbReference>
<name>A0AAD7UG11_9STRA</name>
<dbReference type="SUPFAM" id="SSF89919">
    <property type="entry name" value="Ribosome-binding factor A, RbfA"/>
    <property type="match status" value="1"/>
</dbReference>
<protein>
    <recommendedName>
        <fullName evidence="4">Ribosome-binding factor A</fullName>
    </recommendedName>
</protein>
<dbReference type="AlphaFoldDB" id="A0AAD7UG11"/>
<proteinExistence type="predicted"/>
<gene>
    <name evidence="2" type="ORF">CTAYLR_009719</name>
</gene>
<sequence>MCWVVVVFAAWSYALSTLHVVRPRRLGPRRIEMMGRGVSPMLGRHPDESRRQARFAQLVRVELASLVRDGTRKIKTNDRVSPEILQSTSVIDVQISSDLQTAIATVTTRGNVAAKREAYVWLVNNAKSIRYALARRLSHTKRIPDITFRKADVSAATQLMNLIDGVNGSEDDAPSGLIDGLDFDFEDLEDDVLDDYDADLD</sequence>
<dbReference type="InterPro" id="IPR000238">
    <property type="entry name" value="RbfA"/>
</dbReference>
<dbReference type="InterPro" id="IPR001579">
    <property type="entry name" value="Glyco_hydro_18_chit_AS"/>
</dbReference>
<evidence type="ECO:0008006" key="4">
    <source>
        <dbReference type="Google" id="ProtNLM"/>
    </source>
</evidence>
<comment type="caution">
    <text evidence="2">The sequence shown here is derived from an EMBL/GenBank/DDBJ whole genome shotgun (WGS) entry which is preliminary data.</text>
</comment>
<evidence type="ECO:0000313" key="2">
    <source>
        <dbReference type="EMBL" id="KAJ8603915.1"/>
    </source>
</evidence>
<dbReference type="Pfam" id="PF02033">
    <property type="entry name" value="RBFA"/>
    <property type="match status" value="1"/>
</dbReference>
<feature type="chain" id="PRO_5042201027" description="Ribosome-binding factor A" evidence="1">
    <location>
        <begin position="17"/>
        <end position="201"/>
    </location>
</feature>
<dbReference type="GO" id="GO:0004553">
    <property type="term" value="F:hydrolase activity, hydrolyzing O-glycosyl compounds"/>
    <property type="evidence" value="ECO:0007669"/>
    <property type="project" value="InterPro"/>
</dbReference>
<dbReference type="EMBL" id="JAQMWT010000343">
    <property type="protein sequence ID" value="KAJ8603915.1"/>
    <property type="molecule type" value="Genomic_DNA"/>
</dbReference>
<keyword evidence="1" id="KW-0732">Signal</keyword>
<dbReference type="Gene3D" id="3.30.300.20">
    <property type="match status" value="1"/>
</dbReference>
<dbReference type="InterPro" id="IPR023799">
    <property type="entry name" value="RbfA_dom_sf"/>
</dbReference>
<reference evidence="2" key="1">
    <citation type="submission" date="2023-01" db="EMBL/GenBank/DDBJ databases">
        <title>Metagenome sequencing of chrysophaentin producing Chrysophaeum taylorii.</title>
        <authorList>
            <person name="Davison J."/>
            <person name="Bewley C."/>
        </authorList>
    </citation>
    <scope>NUCLEOTIDE SEQUENCE</scope>
    <source>
        <strain evidence="2">NIES-1699</strain>
    </source>
</reference>
<feature type="signal peptide" evidence="1">
    <location>
        <begin position="1"/>
        <end position="16"/>
    </location>
</feature>
<dbReference type="GO" id="GO:0005975">
    <property type="term" value="P:carbohydrate metabolic process"/>
    <property type="evidence" value="ECO:0007669"/>
    <property type="project" value="InterPro"/>
</dbReference>
<organism evidence="2 3">
    <name type="scientific">Chrysophaeum taylorii</name>
    <dbReference type="NCBI Taxonomy" id="2483200"/>
    <lineage>
        <taxon>Eukaryota</taxon>
        <taxon>Sar</taxon>
        <taxon>Stramenopiles</taxon>
        <taxon>Ochrophyta</taxon>
        <taxon>Pelagophyceae</taxon>
        <taxon>Pelagomonadales</taxon>
        <taxon>Pelagomonadaceae</taxon>
        <taxon>Chrysophaeum</taxon>
    </lineage>
</organism>